<dbReference type="InterPro" id="IPR004338">
    <property type="entry name" value="NqrB/RnfD"/>
</dbReference>
<dbReference type="HAMAP" id="MF_00462">
    <property type="entry name" value="RsxD_RnfD"/>
    <property type="match status" value="1"/>
</dbReference>
<dbReference type="RefSeq" id="WP_191154229.1">
    <property type="nucleotide sequence ID" value="NZ_JACWUN010000004.1"/>
</dbReference>
<dbReference type="InterPro" id="IPR011303">
    <property type="entry name" value="RnfD_bac"/>
</dbReference>
<keyword evidence="10" id="KW-1003">Cell membrane</keyword>
<feature type="transmembrane region" description="Helical" evidence="10">
    <location>
        <begin position="243"/>
        <end position="262"/>
    </location>
</feature>
<keyword evidence="9 10" id="KW-0472">Membrane</keyword>
<evidence type="ECO:0000256" key="9">
    <source>
        <dbReference type="ARBA" id="ARBA00023136"/>
    </source>
</evidence>
<evidence type="ECO:0000313" key="12">
    <source>
        <dbReference type="Proteomes" id="UP000632828"/>
    </source>
</evidence>
<comment type="subcellular location">
    <subcellularLocation>
        <location evidence="10">Cell membrane</location>
        <topology evidence="10">Multi-pass membrane protein</topology>
    </subcellularLocation>
</comment>
<keyword evidence="6 10" id="KW-1278">Translocase</keyword>
<feature type="transmembrane region" description="Helical" evidence="10">
    <location>
        <begin position="25"/>
        <end position="42"/>
    </location>
</feature>
<dbReference type="Proteomes" id="UP000632828">
    <property type="component" value="Unassembled WGS sequence"/>
</dbReference>
<protein>
    <recommendedName>
        <fullName evidence="10">Ion-translocating oxidoreductase complex subunit D</fullName>
        <ecNumber evidence="10">7.-.-.-</ecNumber>
    </recommendedName>
    <alternativeName>
        <fullName evidence="10">Rnf electron transport complex subunit D</fullName>
    </alternativeName>
</protein>
<accession>A0A8J6QWK2</accession>
<evidence type="ECO:0000256" key="7">
    <source>
        <dbReference type="ARBA" id="ARBA00022982"/>
    </source>
</evidence>
<evidence type="ECO:0000256" key="2">
    <source>
        <dbReference type="ARBA" id="ARBA00022553"/>
    </source>
</evidence>
<comment type="caution">
    <text evidence="11">The sequence shown here is derived from an EMBL/GenBank/DDBJ whole genome shotgun (WGS) entry which is preliminary data.</text>
</comment>
<evidence type="ECO:0000256" key="3">
    <source>
        <dbReference type="ARBA" id="ARBA00022630"/>
    </source>
</evidence>
<evidence type="ECO:0000256" key="6">
    <source>
        <dbReference type="ARBA" id="ARBA00022967"/>
    </source>
</evidence>
<evidence type="ECO:0000256" key="10">
    <source>
        <dbReference type="HAMAP-Rule" id="MF_00462"/>
    </source>
</evidence>
<evidence type="ECO:0000256" key="4">
    <source>
        <dbReference type="ARBA" id="ARBA00022643"/>
    </source>
</evidence>
<feature type="transmembrane region" description="Helical" evidence="10">
    <location>
        <begin position="95"/>
        <end position="113"/>
    </location>
</feature>
<evidence type="ECO:0000256" key="1">
    <source>
        <dbReference type="ARBA" id="ARBA00022448"/>
    </source>
</evidence>
<dbReference type="GO" id="GO:0022900">
    <property type="term" value="P:electron transport chain"/>
    <property type="evidence" value="ECO:0007669"/>
    <property type="project" value="UniProtKB-UniRule"/>
</dbReference>
<dbReference type="EC" id="7.-.-.-" evidence="10"/>
<evidence type="ECO:0000256" key="8">
    <source>
        <dbReference type="ARBA" id="ARBA00022989"/>
    </source>
</evidence>
<evidence type="ECO:0000256" key="5">
    <source>
        <dbReference type="ARBA" id="ARBA00022692"/>
    </source>
</evidence>
<keyword evidence="2 10" id="KW-0597">Phosphoprotein</keyword>
<evidence type="ECO:0000313" key="11">
    <source>
        <dbReference type="EMBL" id="MBD1399951.1"/>
    </source>
</evidence>
<comment type="subunit">
    <text evidence="10">The complex is composed of six subunits: RnfA, RnfB, RnfC, RnfD, RnfE and RnfG.</text>
</comment>
<dbReference type="PANTHER" id="PTHR30578">
    <property type="entry name" value="ELECTRON TRANSPORT COMPLEX PROTEIN RNFD"/>
    <property type="match status" value="1"/>
</dbReference>
<dbReference type="GO" id="GO:0055085">
    <property type="term" value="P:transmembrane transport"/>
    <property type="evidence" value="ECO:0007669"/>
    <property type="project" value="InterPro"/>
</dbReference>
<feature type="modified residue" description="FMN phosphoryl threonine" evidence="10">
    <location>
        <position position="159"/>
    </location>
</feature>
<keyword evidence="12" id="KW-1185">Reference proteome</keyword>
<sequence>MDKALYISSSPHIHSGVTTNKIMRLVIYALLPAIAVAVVFFGLPALKVLLICTLGCVACEALCCKLMKQPLSINDGSAVLTGILLALNLPPSSPWWLALLGAAIAIVIGKMIFGGLGYNPFNPALVARVVLLISFPVQMTSWTAPAPLSMGFDAVSSATPLGEMKSAVMLTGQLPEMATSGFDRYFYGLMAGSLGEVSALVLLLGGLFLIFKRVISWHIPVSFIGSVVVMAGIFWLIDPTRYPSPLFHLLTGGLMLGVFFMATDMVTSPITAKGMLIFGCGCGLLTVLIRLFGGYPEGVSFAILLMNATTPLIDRYTKAEIYGGHNHETGGVQ</sequence>
<dbReference type="Pfam" id="PF03116">
    <property type="entry name" value="NQR2_RnfD_RnfE"/>
    <property type="match status" value="1"/>
</dbReference>
<dbReference type="NCBIfam" id="TIGR01946">
    <property type="entry name" value="rnfD"/>
    <property type="match status" value="1"/>
</dbReference>
<comment type="similarity">
    <text evidence="10">Belongs to the NqrB/RnfD family.</text>
</comment>
<reference evidence="11" key="1">
    <citation type="submission" date="2020-09" db="EMBL/GenBank/DDBJ databases">
        <title>Pelobacter alkaliphilus sp. nov., a novel anaerobic arsenate-reducing bacterium from terrestrial mud volcano.</title>
        <authorList>
            <person name="Khomyakova M.A."/>
            <person name="Merkel A.Y."/>
            <person name="Slobodkin A.I."/>
        </authorList>
    </citation>
    <scope>NUCLEOTIDE SEQUENCE</scope>
    <source>
        <strain evidence="11">M08fum</strain>
    </source>
</reference>
<keyword evidence="5 10" id="KW-0812">Transmembrane</keyword>
<comment type="function">
    <text evidence="10">Part of a membrane-bound complex that couples electron transfer with translocation of ions across the membrane.</text>
</comment>
<dbReference type="GO" id="GO:0005886">
    <property type="term" value="C:plasma membrane"/>
    <property type="evidence" value="ECO:0007669"/>
    <property type="project" value="UniProtKB-SubCell"/>
</dbReference>
<keyword evidence="7 10" id="KW-0249">Electron transport</keyword>
<name>A0A8J6QWK2_9BACT</name>
<proteinExistence type="inferred from homology"/>
<keyword evidence="3 10" id="KW-0285">Flavoprotein</keyword>
<keyword evidence="4 10" id="KW-0288">FMN</keyword>
<comment type="cofactor">
    <cofactor evidence="10">
        <name>FMN</name>
        <dbReference type="ChEBI" id="CHEBI:58210"/>
    </cofactor>
</comment>
<feature type="transmembrane region" description="Helical" evidence="10">
    <location>
        <begin position="217"/>
        <end position="237"/>
    </location>
</feature>
<dbReference type="AlphaFoldDB" id="A0A8J6QWK2"/>
<gene>
    <name evidence="10" type="primary">rnfD</name>
    <name evidence="11" type="ORF">ICT70_04630</name>
</gene>
<feature type="transmembrane region" description="Helical" evidence="10">
    <location>
        <begin position="125"/>
        <end position="144"/>
    </location>
</feature>
<dbReference type="PANTHER" id="PTHR30578:SF0">
    <property type="entry name" value="ION-TRANSLOCATING OXIDOREDUCTASE COMPLEX SUBUNIT D"/>
    <property type="match status" value="1"/>
</dbReference>
<dbReference type="EMBL" id="JACWUN010000004">
    <property type="protein sequence ID" value="MBD1399951.1"/>
    <property type="molecule type" value="Genomic_DNA"/>
</dbReference>
<keyword evidence="8 10" id="KW-1133">Transmembrane helix</keyword>
<keyword evidence="1 10" id="KW-0813">Transport</keyword>
<feature type="transmembrane region" description="Helical" evidence="10">
    <location>
        <begin position="274"/>
        <end position="292"/>
    </location>
</feature>
<feature type="transmembrane region" description="Helical" evidence="10">
    <location>
        <begin position="185"/>
        <end position="210"/>
    </location>
</feature>
<organism evidence="11 12">
    <name type="scientific">Pelovirga terrestris</name>
    <dbReference type="NCBI Taxonomy" id="2771352"/>
    <lineage>
        <taxon>Bacteria</taxon>
        <taxon>Pseudomonadati</taxon>
        <taxon>Thermodesulfobacteriota</taxon>
        <taxon>Desulfuromonadia</taxon>
        <taxon>Geobacterales</taxon>
        <taxon>Geobacteraceae</taxon>
        <taxon>Pelovirga</taxon>
    </lineage>
</organism>